<evidence type="ECO:0000313" key="2">
    <source>
        <dbReference type="Proteomes" id="UP000321275"/>
    </source>
</evidence>
<dbReference type="Pfam" id="PF08907">
    <property type="entry name" value="DUF1853"/>
    <property type="match status" value="1"/>
</dbReference>
<protein>
    <recommendedName>
        <fullName evidence="3">DUF1853 domain-containing protein</fullName>
    </recommendedName>
</protein>
<accession>A0A510X3U2</accession>
<dbReference type="EMBL" id="BJUK01000003">
    <property type="protein sequence ID" value="GEK46074.1"/>
    <property type="molecule type" value="Genomic_DNA"/>
</dbReference>
<gene>
    <name evidence="1" type="ORF">HPA02_03570</name>
</gene>
<organism evidence="1 2">
    <name type="scientific">Bisbaumannia pacifica</name>
    <dbReference type="NCBI Taxonomy" id="77098"/>
    <lineage>
        <taxon>Bacteria</taxon>
        <taxon>Pseudomonadati</taxon>
        <taxon>Pseudomonadota</taxon>
        <taxon>Gammaproteobacteria</taxon>
        <taxon>Oceanospirillales</taxon>
        <taxon>Halomonadaceae</taxon>
        <taxon>Bisbaumannia</taxon>
    </lineage>
</organism>
<reference evidence="1 2" key="1">
    <citation type="submission" date="2019-07" db="EMBL/GenBank/DDBJ databases">
        <title>Whole genome shotgun sequence of Halomonas pacifica NBRC 102220.</title>
        <authorList>
            <person name="Hosoyama A."/>
            <person name="Uohara A."/>
            <person name="Ohji S."/>
            <person name="Ichikawa N."/>
        </authorList>
    </citation>
    <scope>NUCLEOTIDE SEQUENCE [LARGE SCALE GENOMIC DNA]</scope>
    <source>
        <strain evidence="1 2">NBRC 102220</strain>
    </source>
</reference>
<dbReference type="RefSeq" id="WP_244945837.1">
    <property type="nucleotide sequence ID" value="NZ_BJUK01000003.1"/>
</dbReference>
<dbReference type="Proteomes" id="UP000321275">
    <property type="component" value="Unassembled WGS sequence"/>
</dbReference>
<comment type="caution">
    <text evidence="1">The sequence shown here is derived from an EMBL/GenBank/DDBJ whole genome shotgun (WGS) entry which is preliminary data.</text>
</comment>
<proteinExistence type="predicted"/>
<dbReference type="InterPro" id="IPR015003">
    <property type="entry name" value="DUF1853"/>
</dbReference>
<name>A0A510X3U2_9GAMM</name>
<keyword evidence="2" id="KW-1185">Reference proteome</keyword>
<dbReference type="AlphaFoldDB" id="A0A510X3U2"/>
<evidence type="ECO:0000313" key="1">
    <source>
        <dbReference type="EMBL" id="GEK46074.1"/>
    </source>
</evidence>
<evidence type="ECO:0008006" key="3">
    <source>
        <dbReference type="Google" id="ProtNLM"/>
    </source>
</evidence>
<sequence length="331" mass="37186">MKPCQTLDQRDAMALAGRYHHPLVRDLAWLCLAPDLLALSEAPGATCPGRPSLDELGLGDPGRLIAWLDGWEAAPDALEATLGDPRGLRLGLYHERFWQFLLTRAPGTELLAHNLAIHRQGRTLGELDLLYRRRGDPRPIHLEVAIKFYLGLPEGPGGETHQARWVGPGCVDSLASKREHLVRHQLPMPERPEAREALWALLGEANGDLEQRLAMPGVLFYPWCHALPPPREATADHLRGLWLPWRDWPALRDTLAADTLASRLHKPHWMALPAPVQLVPLDAIQRPLAAHFARPAVMPQPLVLYRRGNWQRLFIVGDDWPRKLPLPPYPA</sequence>